<evidence type="ECO:0000256" key="12">
    <source>
        <dbReference type="ARBA" id="ARBA00048555"/>
    </source>
</evidence>
<dbReference type="GO" id="GO:0005524">
    <property type="term" value="F:ATP binding"/>
    <property type="evidence" value="ECO:0007669"/>
    <property type="project" value="UniProtKB-UniRule"/>
</dbReference>
<evidence type="ECO:0000256" key="2">
    <source>
        <dbReference type="ARBA" id="ARBA00007487"/>
    </source>
</evidence>
<evidence type="ECO:0000313" key="18">
    <source>
        <dbReference type="Proteomes" id="UP000215332"/>
    </source>
</evidence>
<feature type="domain" description="Cobalamin adenosyltransferase-like" evidence="16">
    <location>
        <begin position="7"/>
        <end position="189"/>
    </location>
</feature>
<evidence type="ECO:0000256" key="14">
    <source>
        <dbReference type="RuleBase" id="RU366026"/>
    </source>
</evidence>
<evidence type="ECO:0000256" key="9">
    <source>
        <dbReference type="ARBA" id="ARBA00031529"/>
    </source>
</evidence>
<evidence type="ECO:0000256" key="7">
    <source>
        <dbReference type="ARBA" id="ARBA00022741"/>
    </source>
</evidence>
<dbReference type="InterPro" id="IPR029499">
    <property type="entry name" value="PduO-typ"/>
</dbReference>
<dbReference type="InterPro" id="IPR016030">
    <property type="entry name" value="CblAdoTrfase-like"/>
</dbReference>
<keyword evidence="5 14" id="KW-0169">Cobalamin biosynthesis</keyword>
<protein>
    <recommendedName>
        <fullName evidence="4 14">Corrinoid adenosyltransferase</fullName>
        <ecNumber evidence="3 14">2.5.1.17</ecNumber>
    </recommendedName>
    <alternativeName>
        <fullName evidence="9 14">Cob(II)alamin adenosyltransferase</fullName>
    </alternativeName>
    <alternativeName>
        <fullName evidence="11 14">Cob(II)yrinic acid a,c-diamide adenosyltransferase</fullName>
    </alternativeName>
    <alternativeName>
        <fullName evidence="10 14">Cobinamide/cobalamin adenosyltransferase</fullName>
    </alternativeName>
</protein>
<comment type="similarity">
    <text evidence="2 14">Belongs to the Cob(I)alamin adenosyltransferase family.</text>
</comment>
<keyword evidence="8 14" id="KW-0067">ATP-binding</keyword>
<dbReference type="KEGG" id="cgrn:4412665_01392"/>
<dbReference type="AlphaFoldDB" id="A0A239WQE2"/>
<dbReference type="SUPFAM" id="SSF89028">
    <property type="entry name" value="Cobalamin adenosyltransferase-like"/>
    <property type="match status" value="1"/>
</dbReference>
<evidence type="ECO:0000256" key="10">
    <source>
        <dbReference type="ARBA" id="ARBA00033334"/>
    </source>
</evidence>
<evidence type="ECO:0000256" key="1">
    <source>
        <dbReference type="ARBA" id="ARBA00005121"/>
    </source>
</evidence>
<dbReference type="PANTHER" id="PTHR12213">
    <property type="entry name" value="CORRINOID ADENOSYLTRANSFERASE"/>
    <property type="match status" value="1"/>
</dbReference>
<proteinExistence type="inferred from homology"/>
<feature type="compositionally biased region" description="Basic and acidic residues" evidence="15">
    <location>
        <begin position="209"/>
        <end position="231"/>
    </location>
</feature>
<dbReference type="GO" id="GO:0008817">
    <property type="term" value="F:corrinoid adenosyltransferase activity"/>
    <property type="evidence" value="ECO:0007669"/>
    <property type="project" value="UniProtKB-UniRule"/>
</dbReference>
<dbReference type="GO" id="GO:0009236">
    <property type="term" value="P:cobalamin biosynthetic process"/>
    <property type="evidence" value="ECO:0007669"/>
    <property type="project" value="UniProtKB-UniRule"/>
</dbReference>
<evidence type="ECO:0000256" key="13">
    <source>
        <dbReference type="ARBA" id="ARBA00048692"/>
    </source>
</evidence>
<dbReference type="Proteomes" id="UP000215332">
    <property type="component" value="Chromosome 1"/>
</dbReference>
<comment type="catalytic activity">
    <reaction evidence="12 14">
        <text>2 cob(II)yrinate a,c diamide + reduced [electron-transfer flavoprotein] + 2 ATP = 2 adenosylcob(III)yrinate a,c-diamide + 2 triphosphate + oxidized [electron-transfer flavoprotein] + 3 H(+)</text>
        <dbReference type="Rhea" id="RHEA:11528"/>
        <dbReference type="Rhea" id="RHEA-COMP:10685"/>
        <dbReference type="Rhea" id="RHEA-COMP:10686"/>
        <dbReference type="ChEBI" id="CHEBI:15378"/>
        <dbReference type="ChEBI" id="CHEBI:18036"/>
        <dbReference type="ChEBI" id="CHEBI:30616"/>
        <dbReference type="ChEBI" id="CHEBI:57692"/>
        <dbReference type="ChEBI" id="CHEBI:58307"/>
        <dbReference type="ChEBI" id="CHEBI:58503"/>
        <dbReference type="ChEBI" id="CHEBI:58537"/>
        <dbReference type="EC" id="2.5.1.17"/>
    </reaction>
</comment>
<dbReference type="PANTHER" id="PTHR12213:SF0">
    <property type="entry name" value="CORRINOID ADENOSYLTRANSFERASE MMAB"/>
    <property type="match status" value="1"/>
</dbReference>
<evidence type="ECO:0000259" key="16">
    <source>
        <dbReference type="Pfam" id="PF01923"/>
    </source>
</evidence>
<keyword evidence="6 14" id="KW-0808">Transferase</keyword>
<feature type="region of interest" description="Disordered" evidence="15">
    <location>
        <begin position="192"/>
        <end position="231"/>
    </location>
</feature>
<reference evidence="17 18" key="1">
    <citation type="submission" date="2017-06" db="EMBL/GenBank/DDBJ databases">
        <authorList>
            <consortium name="Pathogen Informatics"/>
        </authorList>
    </citation>
    <scope>NUCLEOTIDE SEQUENCE [LARGE SCALE GENOMIC DNA]</scope>
    <source>
        <strain evidence="17 18">NCTC11865</strain>
    </source>
</reference>
<evidence type="ECO:0000256" key="6">
    <source>
        <dbReference type="ARBA" id="ARBA00022679"/>
    </source>
</evidence>
<dbReference type="EMBL" id="LT906441">
    <property type="protein sequence ID" value="SNV36657.1"/>
    <property type="molecule type" value="Genomic_DNA"/>
</dbReference>
<accession>A0A239WQE2</accession>
<evidence type="ECO:0000256" key="8">
    <source>
        <dbReference type="ARBA" id="ARBA00022840"/>
    </source>
</evidence>
<organism evidence="17 18">
    <name type="scientific">Cutibacterium granulosum</name>
    <dbReference type="NCBI Taxonomy" id="33011"/>
    <lineage>
        <taxon>Bacteria</taxon>
        <taxon>Bacillati</taxon>
        <taxon>Actinomycetota</taxon>
        <taxon>Actinomycetes</taxon>
        <taxon>Propionibacteriales</taxon>
        <taxon>Propionibacteriaceae</taxon>
        <taxon>Cutibacterium</taxon>
    </lineage>
</organism>
<gene>
    <name evidence="17" type="ORF">SAMEA4412665_01392</name>
</gene>
<comment type="pathway">
    <text evidence="1 14">Cofactor biosynthesis; adenosylcobalamin biosynthesis; adenosylcobalamin from cob(II)yrinate a,c-diamide: step 2/7.</text>
</comment>
<dbReference type="Pfam" id="PF01923">
    <property type="entry name" value="Cob_adeno_trans"/>
    <property type="match status" value="1"/>
</dbReference>
<dbReference type="EC" id="2.5.1.17" evidence="3 14"/>
<evidence type="ECO:0000256" key="4">
    <source>
        <dbReference type="ARBA" id="ARBA00020963"/>
    </source>
</evidence>
<dbReference type="UniPathway" id="UPA00148">
    <property type="reaction ID" value="UER00233"/>
</dbReference>
<dbReference type="NCBIfam" id="TIGR00636">
    <property type="entry name" value="PduO_Nterm"/>
    <property type="match status" value="1"/>
</dbReference>
<evidence type="ECO:0000313" key="17">
    <source>
        <dbReference type="EMBL" id="SNV36657.1"/>
    </source>
</evidence>
<evidence type="ECO:0000256" key="5">
    <source>
        <dbReference type="ARBA" id="ARBA00022573"/>
    </source>
</evidence>
<dbReference type="eggNOG" id="COG2096">
    <property type="taxonomic scope" value="Bacteria"/>
</dbReference>
<comment type="catalytic activity">
    <reaction evidence="13 14">
        <text>2 cob(II)alamin + reduced [electron-transfer flavoprotein] + 2 ATP = 2 adenosylcob(III)alamin + 2 triphosphate + oxidized [electron-transfer flavoprotein] + 3 H(+)</text>
        <dbReference type="Rhea" id="RHEA:28671"/>
        <dbReference type="Rhea" id="RHEA-COMP:10685"/>
        <dbReference type="Rhea" id="RHEA-COMP:10686"/>
        <dbReference type="ChEBI" id="CHEBI:15378"/>
        <dbReference type="ChEBI" id="CHEBI:16304"/>
        <dbReference type="ChEBI" id="CHEBI:18036"/>
        <dbReference type="ChEBI" id="CHEBI:18408"/>
        <dbReference type="ChEBI" id="CHEBI:30616"/>
        <dbReference type="ChEBI" id="CHEBI:57692"/>
        <dbReference type="ChEBI" id="CHEBI:58307"/>
        <dbReference type="EC" id="2.5.1.17"/>
    </reaction>
</comment>
<dbReference type="RefSeq" id="WP_021105827.1">
    <property type="nucleotide sequence ID" value="NZ_JAWFFS010000051.1"/>
</dbReference>
<keyword evidence="7 14" id="KW-0547">Nucleotide-binding</keyword>
<dbReference type="Gene3D" id="1.20.1200.10">
    <property type="entry name" value="Cobalamin adenosyltransferase-like"/>
    <property type="match status" value="1"/>
</dbReference>
<name>A0A239WQE2_9ACTN</name>
<sequence>MVTLSHIYTRTGDKGQTRLVDNSLASKSDLRVEAYGLIDEANATIGLALALDDSGVLGADVREALAIVQNELFDVGADIANPLVANPKWEPLRTVQSSIDRLEAWCDAFNEQVPVLRSFILPGGNKVGAQLHVCRTAVRTAERAAWRAAEEFGFEESDDPETTPGGVNMRAITYLNRLSDLLFILSRVANQPAGGGKSDEVLWVPGGERAAEHTPDRNSQRAQHDTAQHGA</sequence>
<evidence type="ECO:0000256" key="15">
    <source>
        <dbReference type="SAM" id="MobiDB-lite"/>
    </source>
</evidence>
<dbReference type="InterPro" id="IPR036451">
    <property type="entry name" value="CblAdoTrfase-like_sf"/>
</dbReference>
<evidence type="ECO:0000256" key="3">
    <source>
        <dbReference type="ARBA" id="ARBA00012454"/>
    </source>
</evidence>
<evidence type="ECO:0000256" key="11">
    <source>
        <dbReference type="ARBA" id="ARBA00033354"/>
    </source>
</evidence>